<evidence type="ECO:0000313" key="2">
    <source>
        <dbReference type="Proteomes" id="UP001163687"/>
    </source>
</evidence>
<accession>A0AA35CP60</accession>
<dbReference type="KEGG" id="cmic:caldi_21210"/>
<keyword evidence="2" id="KW-1185">Reference proteome</keyword>
<name>A0AA35CP60_9FIRM</name>
<protein>
    <recommendedName>
        <fullName evidence="3">Vitamin B12 dependent methionine synthase, activation domain</fullName>
    </recommendedName>
</protein>
<evidence type="ECO:0000313" key="1">
    <source>
        <dbReference type="EMBL" id="BDG61031.1"/>
    </source>
</evidence>
<proteinExistence type="predicted"/>
<dbReference type="Gene3D" id="3.40.109.40">
    <property type="match status" value="1"/>
</dbReference>
<dbReference type="GO" id="GO:0008705">
    <property type="term" value="F:methionine synthase activity"/>
    <property type="evidence" value="ECO:0007669"/>
    <property type="project" value="InterPro"/>
</dbReference>
<sequence length="240" mass="24351">MNPTTAAGPRPAILIPARPVVPSRARVLHYLGYRRGRTRATPAAMETVERASELARRLAVPRAAVFTCAVAGAGPDGVALATGDVLRSRRLAEGLAGSRAVTVAVLTLGPAIDEALDALFARNEHALAVAVDAAGSAAVEAWLGEVRARVAREAAGAGLRLTDPFGPGYADWDPAALAGLLELAGGDRIGVGTTSGGALVPRKSAAVVLGWAGDRPAAPLSGCGACDRVDCAYRLPPRGA</sequence>
<dbReference type="RefSeq" id="WP_264841712.1">
    <property type="nucleotide sequence ID" value="NZ_AP025628.1"/>
</dbReference>
<dbReference type="EMBL" id="AP025628">
    <property type="protein sequence ID" value="BDG61031.1"/>
    <property type="molecule type" value="Genomic_DNA"/>
</dbReference>
<dbReference type="Proteomes" id="UP001163687">
    <property type="component" value="Chromosome"/>
</dbReference>
<dbReference type="InterPro" id="IPR037010">
    <property type="entry name" value="VitB12-dep_Met_synth_activ_sf"/>
</dbReference>
<dbReference type="SUPFAM" id="SSF56507">
    <property type="entry name" value="Methionine synthase activation domain-like"/>
    <property type="match status" value="1"/>
</dbReference>
<dbReference type="AlphaFoldDB" id="A0AA35CP60"/>
<organism evidence="1 2">
    <name type="scientific">Caldinitratiruptor microaerophilus</name>
    <dbReference type="NCBI Taxonomy" id="671077"/>
    <lineage>
        <taxon>Bacteria</taxon>
        <taxon>Bacillati</taxon>
        <taxon>Bacillota</taxon>
        <taxon>Clostridia</taxon>
        <taxon>Eubacteriales</taxon>
        <taxon>Symbiobacteriaceae</taxon>
        <taxon>Caldinitratiruptor</taxon>
    </lineage>
</organism>
<evidence type="ECO:0008006" key="3">
    <source>
        <dbReference type="Google" id="ProtNLM"/>
    </source>
</evidence>
<gene>
    <name evidence="1" type="ORF">caldi_21210</name>
</gene>
<reference evidence="1" key="1">
    <citation type="submission" date="2022-03" db="EMBL/GenBank/DDBJ databases">
        <title>Complete genome sequence of Caldinitratiruptor microaerophilus.</title>
        <authorList>
            <person name="Mukaiyama R."/>
            <person name="Nishiyama T."/>
            <person name="Ueda K."/>
        </authorList>
    </citation>
    <scope>NUCLEOTIDE SEQUENCE</scope>
    <source>
        <strain evidence="1">JCM 16183</strain>
    </source>
</reference>